<dbReference type="InterPro" id="IPR032675">
    <property type="entry name" value="LRR_dom_sf"/>
</dbReference>
<name>A0AAD5UN21_9FUNG</name>
<dbReference type="Gene3D" id="3.80.10.10">
    <property type="entry name" value="Ribonuclease Inhibitor"/>
    <property type="match status" value="2"/>
</dbReference>
<evidence type="ECO:0000256" key="1">
    <source>
        <dbReference type="ARBA" id="ARBA00022614"/>
    </source>
</evidence>
<evidence type="ECO:0000256" key="3">
    <source>
        <dbReference type="SAM" id="Coils"/>
    </source>
</evidence>
<dbReference type="InterPro" id="IPR050576">
    <property type="entry name" value="Cilia_flagella_integrity"/>
</dbReference>
<dbReference type="PANTHER" id="PTHR45973">
    <property type="entry name" value="PROTEIN PHOSPHATASE 1 REGULATORY SUBUNIT SDS22-RELATED"/>
    <property type="match status" value="1"/>
</dbReference>
<dbReference type="EMBL" id="JADGKB010000001">
    <property type="protein sequence ID" value="KAJ3262484.1"/>
    <property type="molecule type" value="Genomic_DNA"/>
</dbReference>
<keyword evidence="2" id="KW-0677">Repeat</keyword>
<proteinExistence type="predicted"/>
<dbReference type="PROSITE" id="PS51450">
    <property type="entry name" value="LRR"/>
    <property type="match status" value="4"/>
</dbReference>
<keyword evidence="5" id="KW-1185">Reference proteome</keyword>
<keyword evidence="3" id="KW-0175">Coiled coil</keyword>
<dbReference type="InterPro" id="IPR003591">
    <property type="entry name" value="Leu-rich_rpt_typical-subtyp"/>
</dbReference>
<dbReference type="Proteomes" id="UP001210925">
    <property type="component" value="Unassembled WGS sequence"/>
</dbReference>
<evidence type="ECO:0000313" key="4">
    <source>
        <dbReference type="EMBL" id="KAJ3262484.1"/>
    </source>
</evidence>
<accession>A0AAD5UN21</accession>
<comment type="caution">
    <text evidence="4">The sequence shown here is derived from an EMBL/GenBank/DDBJ whole genome shotgun (WGS) entry which is preliminary data.</text>
</comment>
<dbReference type="AlphaFoldDB" id="A0AAD5UN21"/>
<evidence type="ECO:0000256" key="2">
    <source>
        <dbReference type="ARBA" id="ARBA00022737"/>
    </source>
</evidence>
<dbReference type="PANTHER" id="PTHR45973:SF35">
    <property type="entry name" value="LEUCINE-RICH REPEAT-CONTAINING PROTEIN 43"/>
    <property type="match status" value="1"/>
</dbReference>
<dbReference type="SMART" id="SM00369">
    <property type="entry name" value="LRR_TYP"/>
    <property type="match status" value="5"/>
</dbReference>
<sequence length="324" mass="37363">MDNLSNLVFLDLYNNYIEKISGLEGLFSLRVLMLGRNKIQLLEGLEHLNKLDILDLHSNRIEKIENIGNLFNLRVLNLEDNLVQEIPTLSGLYSLCELNLKKNKVWTIHENKHLKKLNRVLLGDNKIAVLHGAWSLTIDLENLFGMQNISELCIEQNPITENSNFKTLVVSKMPNLKLLGGKRILDETKRNAIRLLKKEENRKRDLEKRKDFMMEREKYISQIKENWTNKTFNESNVTLVESDPNFGKSAYVELDGTCLHIYGNGIAAITRHESQNITMLHFDFIDMAMVTPFIPVVLKLKNLTKLEFGTCKINQLSQVSIILT</sequence>
<evidence type="ECO:0000313" key="5">
    <source>
        <dbReference type="Proteomes" id="UP001210925"/>
    </source>
</evidence>
<gene>
    <name evidence="4" type="ORF">HK103_000013</name>
</gene>
<dbReference type="Pfam" id="PF14580">
    <property type="entry name" value="LRR_9"/>
    <property type="match status" value="1"/>
</dbReference>
<protein>
    <submittedName>
        <fullName evidence="4">Uncharacterized protein</fullName>
    </submittedName>
</protein>
<dbReference type="InterPro" id="IPR001611">
    <property type="entry name" value="Leu-rich_rpt"/>
</dbReference>
<reference evidence="4" key="1">
    <citation type="submission" date="2020-05" db="EMBL/GenBank/DDBJ databases">
        <title>Phylogenomic resolution of chytrid fungi.</title>
        <authorList>
            <person name="Stajich J.E."/>
            <person name="Amses K."/>
            <person name="Simmons R."/>
            <person name="Seto K."/>
            <person name="Myers J."/>
            <person name="Bonds A."/>
            <person name="Quandt C.A."/>
            <person name="Barry K."/>
            <person name="Liu P."/>
            <person name="Grigoriev I."/>
            <person name="Longcore J.E."/>
            <person name="James T.Y."/>
        </authorList>
    </citation>
    <scope>NUCLEOTIDE SEQUENCE</scope>
    <source>
        <strain evidence="4">PLAUS21</strain>
    </source>
</reference>
<organism evidence="4 5">
    <name type="scientific">Boothiomyces macroporosus</name>
    <dbReference type="NCBI Taxonomy" id="261099"/>
    <lineage>
        <taxon>Eukaryota</taxon>
        <taxon>Fungi</taxon>
        <taxon>Fungi incertae sedis</taxon>
        <taxon>Chytridiomycota</taxon>
        <taxon>Chytridiomycota incertae sedis</taxon>
        <taxon>Chytridiomycetes</taxon>
        <taxon>Rhizophydiales</taxon>
        <taxon>Terramycetaceae</taxon>
        <taxon>Boothiomyces</taxon>
    </lineage>
</organism>
<keyword evidence="1" id="KW-0433">Leucine-rich repeat</keyword>
<dbReference type="SMART" id="SM00365">
    <property type="entry name" value="LRR_SD22"/>
    <property type="match status" value="5"/>
</dbReference>
<dbReference type="SUPFAM" id="SSF52075">
    <property type="entry name" value="Outer arm dynein light chain 1"/>
    <property type="match status" value="1"/>
</dbReference>
<feature type="coiled-coil region" evidence="3">
    <location>
        <begin position="182"/>
        <end position="216"/>
    </location>
</feature>